<comment type="caution">
    <text evidence="3">The sequence shown here is derived from an EMBL/GenBank/DDBJ whole genome shotgun (WGS) entry which is preliminary data.</text>
</comment>
<dbReference type="AlphaFoldDB" id="A0AA38SBV4"/>
<gene>
    <name evidence="3" type="ORF">OSB04_032007</name>
</gene>
<evidence type="ECO:0000259" key="2">
    <source>
        <dbReference type="Pfam" id="PF03732"/>
    </source>
</evidence>
<protein>
    <recommendedName>
        <fullName evidence="2">Retrotransposon gag domain-containing protein</fullName>
    </recommendedName>
</protein>
<reference evidence="3" key="1">
    <citation type="submission" date="2023-03" db="EMBL/GenBank/DDBJ databases">
        <title>Chromosome-scale reference genome and RAD-based genetic map of yellow starthistle (Centaurea solstitialis) reveal putative structural variation and QTLs associated with invader traits.</title>
        <authorList>
            <person name="Reatini B."/>
            <person name="Cang F.A."/>
            <person name="Jiang Q."/>
            <person name="Mckibben M.T.W."/>
            <person name="Barker M.S."/>
            <person name="Rieseberg L.H."/>
            <person name="Dlugosch K.M."/>
        </authorList>
    </citation>
    <scope>NUCLEOTIDE SEQUENCE</scope>
    <source>
        <strain evidence="3">CAN-66</strain>
        <tissue evidence="3">Leaf</tissue>
    </source>
</reference>
<feature type="region of interest" description="Disordered" evidence="1">
    <location>
        <begin position="448"/>
        <end position="469"/>
    </location>
</feature>
<dbReference type="PANTHER" id="PTHR15503">
    <property type="entry name" value="LDOC1 RELATED"/>
    <property type="match status" value="1"/>
</dbReference>
<proteinExistence type="predicted"/>
<evidence type="ECO:0000256" key="1">
    <source>
        <dbReference type="SAM" id="MobiDB-lite"/>
    </source>
</evidence>
<dbReference type="PANTHER" id="PTHR15503:SF42">
    <property type="entry name" value="ZINC FINGER, CCHC-TYPE, RETROTRANSPOSON GAG DOMAIN, ASPARTIC PEPTIDASE DOMAIN PROTEIN-RELATED"/>
    <property type="match status" value="1"/>
</dbReference>
<evidence type="ECO:0000313" key="4">
    <source>
        <dbReference type="Proteomes" id="UP001172457"/>
    </source>
</evidence>
<dbReference type="Proteomes" id="UP001172457">
    <property type="component" value="Chromosome 8"/>
</dbReference>
<keyword evidence="4" id="KW-1185">Reference proteome</keyword>
<dbReference type="Pfam" id="PF08284">
    <property type="entry name" value="RVP_2"/>
    <property type="match status" value="1"/>
</dbReference>
<feature type="compositionally biased region" description="Low complexity" evidence="1">
    <location>
        <begin position="450"/>
        <end position="460"/>
    </location>
</feature>
<dbReference type="Pfam" id="PF03732">
    <property type="entry name" value="Retrotrans_gag"/>
    <property type="match status" value="1"/>
</dbReference>
<sequence length="469" mass="51634">MVSTRRNPSSEEPETPNLRDVIGSHVTEALHQILSGLFAQMKDEILEAVDQRIDTAFTTCGSTSGSSSQAPGRTVTFKDFMAGCPAEMKVFYAVNLLRNAGKDWWGMILKSRTEEQINAMTWDEFKVLLDEQFAPRIEKQRITSEFLNLAQTTETVNEITDQFLEKSLFCPDYVSTEEMKIFRYRGVLKAEIREFVATSICKSFDAMVEPGHIKPNCPQLVGATAAATPASTPLMITNGSTGKKSGSTTGGRGRVFQLTAEEADPDVRSCVHVLFPVNTKSALVLFDTGATWSFVSNAFCKDLRLERGRLARPLAIDIAAGEVRVCEDVYRGCSLVIHGVPFTIGSIPTPARALDDIQGDERLNYIVRPVLVLERKVRKLVIKKIMIVKVQGQYRMGPSGPGSQKRRCGSVTQNFSRFDFKDKILISERETDGNQEIVGEGRKFAGKVTRGLARSSGASSGKDKGKAPA</sequence>
<organism evidence="3 4">
    <name type="scientific">Centaurea solstitialis</name>
    <name type="common">yellow star-thistle</name>
    <dbReference type="NCBI Taxonomy" id="347529"/>
    <lineage>
        <taxon>Eukaryota</taxon>
        <taxon>Viridiplantae</taxon>
        <taxon>Streptophyta</taxon>
        <taxon>Embryophyta</taxon>
        <taxon>Tracheophyta</taxon>
        <taxon>Spermatophyta</taxon>
        <taxon>Magnoliopsida</taxon>
        <taxon>eudicotyledons</taxon>
        <taxon>Gunneridae</taxon>
        <taxon>Pentapetalae</taxon>
        <taxon>asterids</taxon>
        <taxon>campanulids</taxon>
        <taxon>Asterales</taxon>
        <taxon>Asteraceae</taxon>
        <taxon>Carduoideae</taxon>
        <taxon>Cardueae</taxon>
        <taxon>Centaureinae</taxon>
        <taxon>Centaurea</taxon>
    </lineage>
</organism>
<evidence type="ECO:0000313" key="3">
    <source>
        <dbReference type="EMBL" id="KAJ9539274.1"/>
    </source>
</evidence>
<name>A0AA38SBV4_9ASTR</name>
<dbReference type="InterPro" id="IPR005162">
    <property type="entry name" value="Retrotrans_gag_dom"/>
</dbReference>
<dbReference type="InterPro" id="IPR032567">
    <property type="entry name" value="RTL1-rel"/>
</dbReference>
<dbReference type="EMBL" id="JARYMX010000008">
    <property type="protein sequence ID" value="KAJ9539274.1"/>
    <property type="molecule type" value="Genomic_DNA"/>
</dbReference>
<feature type="domain" description="Retrotransposon gag" evidence="2">
    <location>
        <begin position="93"/>
        <end position="186"/>
    </location>
</feature>
<accession>A0AA38SBV4</accession>
<dbReference type="CDD" id="cd00303">
    <property type="entry name" value="retropepsin_like"/>
    <property type="match status" value="1"/>
</dbReference>